<proteinExistence type="predicted"/>
<dbReference type="Proteomes" id="UP000175989">
    <property type="component" value="Unassembled WGS sequence"/>
</dbReference>
<dbReference type="PATRIC" id="fig|762836.4.peg.3314"/>
<accession>A0A1E7WHZ4</accession>
<dbReference type="GO" id="GO:0001517">
    <property type="term" value="F:N-acetylglucosamine 6-O-sulfotransferase activity"/>
    <property type="evidence" value="ECO:0007669"/>
    <property type="project" value="TreeGrafter"/>
</dbReference>
<keyword evidence="2" id="KW-1185">Reference proteome</keyword>
<dbReference type="Gene3D" id="3.40.50.300">
    <property type="entry name" value="P-loop containing nucleotide triphosphate hydrolases"/>
    <property type="match status" value="1"/>
</dbReference>
<organism evidence="1 2">
    <name type="scientific">Duganella phyllosphaerae</name>
    <dbReference type="NCBI Taxonomy" id="762836"/>
    <lineage>
        <taxon>Bacteria</taxon>
        <taxon>Pseudomonadati</taxon>
        <taxon>Pseudomonadota</taxon>
        <taxon>Betaproteobacteria</taxon>
        <taxon>Burkholderiales</taxon>
        <taxon>Oxalobacteraceae</taxon>
        <taxon>Telluria group</taxon>
        <taxon>Duganella</taxon>
    </lineage>
</organism>
<dbReference type="GO" id="GO:0006790">
    <property type="term" value="P:sulfur compound metabolic process"/>
    <property type="evidence" value="ECO:0007669"/>
    <property type="project" value="TreeGrafter"/>
</dbReference>
<protein>
    <recommendedName>
        <fullName evidence="3">Sulfotransferase domain protein</fullName>
    </recommendedName>
</protein>
<dbReference type="Pfam" id="PF13469">
    <property type="entry name" value="Sulfotransfer_3"/>
    <property type="match status" value="1"/>
</dbReference>
<dbReference type="AlphaFoldDB" id="A0A1E7WHZ4"/>
<dbReference type="OrthoDB" id="8579417at2"/>
<gene>
    <name evidence="1" type="ORF">DUPY_32210</name>
</gene>
<sequence>MSAVQVPARPRPVLMIPLRRCGSHALRLRLNLSPEFYSPYPLHIVDLMPLVPLYGDLRDDHAYFRMVVDVVGLQAASMVKWPDLAFDPVDIFEAIRHRPRSIHSIVWELLLRAGQRRQARVVMDKSLDSVHDADELMALHPDLLFINVVRDPRAQVASMNRAIIHEFDTLLNARIWLRAHQAADQVAARYPDRVLTIRYEDFLSHQQATLETICRFLGIAFLPRMLDVAASPEARQIAQLSALWSSNCHAPIAANIDKFRQQLSSDEINVIETITGPYMDRYGYARLSGGDAVITDAMHVDALARSVAGREGAWRDLEQTNFRDYVLRRSRADYLAQLGARLARQAAEPARSAPAALDELDPASFEVTD</sequence>
<dbReference type="InterPro" id="IPR027417">
    <property type="entry name" value="P-loop_NTPase"/>
</dbReference>
<dbReference type="PANTHER" id="PTHR10704">
    <property type="entry name" value="CARBOHYDRATE SULFOTRANSFERASE"/>
    <property type="match status" value="1"/>
</dbReference>
<dbReference type="GO" id="GO:0006044">
    <property type="term" value="P:N-acetylglucosamine metabolic process"/>
    <property type="evidence" value="ECO:0007669"/>
    <property type="project" value="TreeGrafter"/>
</dbReference>
<dbReference type="RefSeq" id="WP_070249418.1">
    <property type="nucleotide sequence ID" value="NZ_LROM01000092.1"/>
</dbReference>
<dbReference type="EMBL" id="LROM01000092">
    <property type="protein sequence ID" value="OEZ98276.1"/>
    <property type="molecule type" value="Genomic_DNA"/>
</dbReference>
<dbReference type="InterPro" id="IPR051135">
    <property type="entry name" value="Gal/GlcNAc/GalNAc_ST"/>
</dbReference>
<comment type="caution">
    <text evidence="1">The sequence shown here is derived from an EMBL/GenBank/DDBJ whole genome shotgun (WGS) entry which is preliminary data.</text>
</comment>
<reference evidence="2" key="1">
    <citation type="journal article" date="2016" name="Front. Microbiol.">
        <title>Molecular Keys to the Janthinobacterium and Duganella spp. Interaction with the Plant Pathogen Fusarium graminearum.</title>
        <authorList>
            <person name="Haack F.S."/>
            <person name="Poehlein A."/>
            <person name="Kroger C."/>
            <person name="Voigt C.A."/>
            <person name="Piepenbring M."/>
            <person name="Bode H.B."/>
            <person name="Daniel R."/>
            <person name="Schafer W."/>
            <person name="Streit W.R."/>
        </authorList>
    </citation>
    <scope>NUCLEOTIDE SEQUENCE [LARGE SCALE GENOMIC DNA]</scope>
    <source>
        <strain evidence="2">T54</strain>
    </source>
</reference>
<evidence type="ECO:0000313" key="2">
    <source>
        <dbReference type="Proteomes" id="UP000175989"/>
    </source>
</evidence>
<evidence type="ECO:0000313" key="1">
    <source>
        <dbReference type="EMBL" id="OEZ98276.1"/>
    </source>
</evidence>
<dbReference type="PANTHER" id="PTHR10704:SF44">
    <property type="entry name" value="LD35051P-RELATED"/>
    <property type="match status" value="1"/>
</dbReference>
<evidence type="ECO:0008006" key="3">
    <source>
        <dbReference type="Google" id="ProtNLM"/>
    </source>
</evidence>
<dbReference type="SUPFAM" id="SSF52540">
    <property type="entry name" value="P-loop containing nucleoside triphosphate hydrolases"/>
    <property type="match status" value="1"/>
</dbReference>
<name>A0A1E7WHZ4_9BURK</name>